<organism evidence="2 3">
    <name type="scientific">Corynebacterium aurimucosum</name>
    <dbReference type="NCBI Taxonomy" id="169292"/>
    <lineage>
        <taxon>Bacteria</taxon>
        <taxon>Bacillati</taxon>
        <taxon>Actinomycetota</taxon>
        <taxon>Actinomycetes</taxon>
        <taxon>Mycobacteriales</taxon>
        <taxon>Corynebacteriaceae</taxon>
        <taxon>Corynebacterium</taxon>
    </lineage>
</organism>
<evidence type="ECO:0000313" key="2">
    <source>
        <dbReference type="EMBL" id="TVU55851.1"/>
    </source>
</evidence>
<accession>A0A558GG48</accession>
<keyword evidence="1" id="KW-0732">Signal</keyword>
<evidence type="ECO:0000313" key="3">
    <source>
        <dbReference type="Proteomes" id="UP000320531"/>
    </source>
</evidence>
<protein>
    <recommendedName>
        <fullName evidence="4">Secreted protein</fullName>
    </recommendedName>
</protein>
<dbReference type="EMBL" id="VMTY01000066">
    <property type="protein sequence ID" value="TVU55851.1"/>
    <property type="molecule type" value="Genomic_DNA"/>
</dbReference>
<dbReference type="Proteomes" id="UP000320531">
    <property type="component" value="Unassembled WGS sequence"/>
</dbReference>
<dbReference type="AlphaFoldDB" id="A0A558GG48"/>
<sequence>MNKVTNIRTFRIIAAAALSLSILGAGATYALSSDNRTGHTIAGTIYSDVGTNYGSYDFSGSREDELPVWDGKLS</sequence>
<name>A0A558GG48_9CORY</name>
<gene>
    <name evidence="2" type="ORF">FQK23_11925</name>
</gene>
<evidence type="ECO:0000256" key="1">
    <source>
        <dbReference type="SAM" id="SignalP"/>
    </source>
</evidence>
<feature type="signal peptide" evidence="1">
    <location>
        <begin position="1"/>
        <end position="30"/>
    </location>
</feature>
<evidence type="ECO:0008006" key="4">
    <source>
        <dbReference type="Google" id="ProtNLM"/>
    </source>
</evidence>
<feature type="chain" id="PRO_5038356469" description="Secreted protein" evidence="1">
    <location>
        <begin position="31"/>
        <end position="74"/>
    </location>
</feature>
<proteinExistence type="predicted"/>
<reference evidence="2 3" key="1">
    <citation type="submission" date="2019-07" db="EMBL/GenBank/DDBJ databases">
        <title>Draft genome of C. aurimucosum strain 14-2523.</title>
        <authorList>
            <person name="Pacheco L.G.C."/>
            <person name="Aguiar E.R.G.R."/>
            <person name="Navas J."/>
            <person name="Santos C.S."/>
            <person name="Rocha D.J.P.G."/>
        </authorList>
    </citation>
    <scope>NUCLEOTIDE SEQUENCE [LARGE SCALE GENOMIC DNA]</scope>
    <source>
        <strain evidence="2 3">14-2523</strain>
    </source>
</reference>
<comment type="caution">
    <text evidence="2">The sequence shown here is derived from an EMBL/GenBank/DDBJ whole genome shotgun (WGS) entry which is preliminary data.</text>
</comment>